<evidence type="ECO:0000256" key="1">
    <source>
        <dbReference type="SAM" id="Phobius"/>
    </source>
</evidence>
<evidence type="ECO:0000313" key="2">
    <source>
        <dbReference type="EMBL" id="RNM13653.1"/>
    </source>
</evidence>
<name>A0A3N0GMG3_9ACTN</name>
<feature type="transmembrane region" description="Helical" evidence="1">
    <location>
        <begin position="143"/>
        <end position="165"/>
    </location>
</feature>
<feature type="transmembrane region" description="Helical" evidence="1">
    <location>
        <begin position="110"/>
        <end position="131"/>
    </location>
</feature>
<feature type="transmembrane region" description="Helical" evidence="1">
    <location>
        <begin position="41"/>
        <end position="66"/>
    </location>
</feature>
<dbReference type="Proteomes" id="UP000279994">
    <property type="component" value="Unassembled WGS sequence"/>
</dbReference>
<dbReference type="InterPro" id="IPR012349">
    <property type="entry name" value="Split_barrel_FMN-bd"/>
</dbReference>
<dbReference type="EMBL" id="RJSF01000040">
    <property type="protein sequence ID" value="RNM13653.1"/>
    <property type="molecule type" value="Genomic_DNA"/>
</dbReference>
<keyword evidence="1" id="KW-0472">Membrane</keyword>
<dbReference type="AlphaFoldDB" id="A0A3N0GMG3"/>
<reference evidence="2 3" key="1">
    <citation type="submission" date="2018-11" db="EMBL/GenBank/DDBJ databases">
        <authorList>
            <person name="Li F."/>
        </authorList>
    </citation>
    <scope>NUCLEOTIDE SEQUENCE [LARGE SCALE GENOMIC DNA]</scope>
    <source>
        <strain evidence="2 3">Gsoil 818</strain>
    </source>
</reference>
<proteinExistence type="predicted"/>
<protein>
    <submittedName>
        <fullName evidence="2">DUF385 domain-containing protein</fullName>
    </submittedName>
</protein>
<accession>A0A3N0GMG3</accession>
<dbReference type="Gene3D" id="2.30.110.10">
    <property type="entry name" value="Electron Transport, Fmn-binding Protein, Chain A"/>
    <property type="match status" value="1"/>
</dbReference>
<comment type="caution">
    <text evidence="2">The sequence shown here is derived from an EMBL/GenBank/DDBJ whole genome shotgun (WGS) entry which is preliminary data.</text>
</comment>
<sequence>MSFGRWILACAAAETIGMGVSAAAARLGQDVADGPQSAARWLALGVVVAGGLVEGTALGVLQGQVLGTRWPRLSRFRYALLTVLVAGLGWAGASAPSVLGGGEDTSGPPVVLMVLGGLGLGLLMGPVLGLAQATALRGVVRHPWRWVVASTAAWPPAMALIFTGASTAGAHWSLPVLAAYGAATGALAGAALGLVSSPWLAALDGQPIANQVALAMVAGRRLGAHRRLVGLGVVGRHSGLVSRFPVQFAQHGTDLVVVPGHPAHKTWWHNLGRTDTMVWVLDGSGWHPATGRVLLPEADGHAAALASYRRRWTHFDGPPDQPVVVLHLVGPGIPAGSGRF</sequence>
<feature type="transmembrane region" description="Helical" evidence="1">
    <location>
        <begin position="177"/>
        <end position="201"/>
    </location>
</feature>
<organism evidence="2 3">
    <name type="scientific">Nocardioides pocheonensis</name>
    <dbReference type="NCBI Taxonomy" id="661485"/>
    <lineage>
        <taxon>Bacteria</taxon>
        <taxon>Bacillati</taxon>
        <taxon>Actinomycetota</taxon>
        <taxon>Actinomycetes</taxon>
        <taxon>Propionibacteriales</taxon>
        <taxon>Nocardioidaceae</taxon>
        <taxon>Nocardioides</taxon>
    </lineage>
</organism>
<evidence type="ECO:0000313" key="3">
    <source>
        <dbReference type="Proteomes" id="UP000279994"/>
    </source>
</evidence>
<keyword evidence="1" id="KW-1133">Transmembrane helix</keyword>
<feature type="transmembrane region" description="Helical" evidence="1">
    <location>
        <begin position="78"/>
        <end position="98"/>
    </location>
</feature>
<keyword evidence="3" id="KW-1185">Reference proteome</keyword>
<keyword evidence="1" id="KW-0812">Transmembrane</keyword>
<gene>
    <name evidence="2" type="ORF">EFL26_11690</name>
</gene>